<reference evidence="10" key="2">
    <citation type="submission" date="2025-08" db="UniProtKB">
        <authorList>
            <consortium name="Ensembl"/>
        </authorList>
    </citation>
    <scope>IDENTIFICATION</scope>
</reference>
<dbReference type="GO" id="GO:0003723">
    <property type="term" value="F:RNA binding"/>
    <property type="evidence" value="ECO:0007669"/>
    <property type="project" value="UniProtKB-UniRule"/>
</dbReference>
<dbReference type="InterPro" id="IPR000504">
    <property type="entry name" value="RRM_dom"/>
</dbReference>
<dbReference type="InterPro" id="IPR012677">
    <property type="entry name" value="Nucleotide-bd_a/b_plait_sf"/>
</dbReference>
<dbReference type="PROSITE" id="PS50102">
    <property type="entry name" value="RRM"/>
    <property type="match status" value="1"/>
</dbReference>
<protein>
    <submittedName>
        <fullName evidence="10">Cold inducible RNA binding protein</fullName>
    </submittedName>
</protein>
<comment type="subcellular location">
    <subcellularLocation>
        <location evidence="1">Cytoplasm</location>
    </subcellularLocation>
    <subcellularLocation>
        <location evidence="2">Nucleus</location>
        <location evidence="2">Nucleoplasm</location>
    </subcellularLocation>
</comment>
<dbReference type="SMART" id="SM00360">
    <property type="entry name" value="RRM"/>
    <property type="match status" value="1"/>
</dbReference>
<dbReference type="Pfam" id="PF00076">
    <property type="entry name" value="RRM_1"/>
    <property type="match status" value="1"/>
</dbReference>
<feature type="compositionally biased region" description="Gly residues" evidence="8">
    <location>
        <begin position="190"/>
        <end position="204"/>
    </location>
</feature>
<keyword evidence="4 7" id="KW-0694">RNA-binding</keyword>
<evidence type="ECO:0000256" key="6">
    <source>
        <dbReference type="ARBA" id="ARBA00023242"/>
    </source>
</evidence>
<dbReference type="InParanoid" id="A0A674GAM8"/>
<dbReference type="Gene3D" id="3.30.70.330">
    <property type="match status" value="1"/>
</dbReference>
<accession>A0A674GAM8</accession>
<dbReference type="Ensembl" id="ENSTGUT00000033460.1">
    <property type="protein sequence ID" value="ENSTGUP00000019619.1"/>
    <property type="gene ID" value="ENSTGUG00000000884.2"/>
</dbReference>
<evidence type="ECO:0000256" key="1">
    <source>
        <dbReference type="ARBA" id="ARBA00004496"/>
    </source>
</evidence>
<dbReference type="InterPro" id="IPR035979">
    <property type="entry name" value="RBD_domain_sf"/>
</dbReference>
<feature type="region of interest" description="Disordered" evidence="8">
    <location>
        <begin position="152"/>
        <end position="204"/>
    </location>
</feature>
<evidence type="ECO:0000256" key="2">
    <source>
        <dbReference type="ARBA" id="ARBA00004642"/>
    </source>
</evidence>
<dbReference type="SUPFAM" id="SSF54928">
    <property type="entry name" value="RNA-binding domain, RBD"/>
    <property type="match status" value="1"/>
</dbReference>
<dbReference type="InterPro" id="IPR050441">
    <property type="entry name" value="RBM"/>
</dbReference>
<dbReference type="GeneTree" id="ENSGT00940000153524"/>
<keyword evidence="6" id="KW-0539">Nucleus</keyword>
<keyword evidence="5" id="KW-0346">Stress response</keyword>
<feature type="compositionally biased region" description="Low complexity" evidence="8">
    <location>
        <begin position="152"/>
        <end position="189"/>
    </location>
</feature>
<keyword evidence="3" id="KW-0963">Cytoplasm</keyword>
<sequence>MASDEGKLFVGGLSFDTNEQSLEQVFSKYGQISEVVVVKDRETQRSRGFGFVTFENIDDAKDAMMAMNGKMGVRSESTRLGNHLRTDPVATEGGPRGAGASSAGAEAGAVASPEEVETEAMVAADSTPEAEAITAPETTIIAGVKVAMETGTQEAPTETATTVTVSPASSGSAESVCCRSSEPAEPEPGAGAGSGCGRGGAGRF</sequence>
<feature type="compositionally biased region" description="Low complexity" evidence="8">
    <location>
        <begin position="98"/>
        <end position="109"/>
    </location>
</feature>
<feature type="region of interest" description="Disordered" evidence="8">
    <location>
        <begin position="84"/>
        <end position="109"/>
    </location>
</feature>
<evidence type="ECO:0000259" key="9">
    <source>
        <dbReference type="PROSITE" id="PS50102"/>
    </source>
</evidence>
<reference evidence="10" key="3">
    <citation type="submission" date="2025-09" db="UniProtKB">
        <authorList>
            <consortium name="Ensembl"/>
        </authorList>
    </citation>
    <scope>IDENTIFICATION</scope>
</reference>
<proteinExistence type="predicted"/>
<dbReference type="FunFam" id="3.30.70.330:FF:000174">
    <property type="entry name" value="cold-inducible RNA-binding protein isoform X2"/>
    <property type="match status" value="1"/>
</dbReference>
<evidence type="ECO:0000256" key="7">
    <source>
        <dbReference type="PROSITE-ProRule" id="PRU00176"/>
    </source>
</evidence>
<evidence type="ECO:0000256" key="5">
    <source>
        <dbReference type="ARBA" id="ARBA00023016"/>
    </source>
</evidence>
<reference evidence="10 11" key="1">
    <citation type="journal article" date="2010" name="Nature">
        <title>The genome of a songbird.</title>
        <authorList>
            <person name="Warren W.C."/>
            <person name="Clayton D.F."/>
            <person name="Ellegren H."/>
            <person name="Arnold A.P."/>
            <person name="Hillier L.W."/>
            <person name="Kunstner A."/>
            <person name="Searle S."/>
            <person name="White S."/>
            <person name="Vilella A.J."/>
            <person name="Fairley S."/>
            <person name="Heger A."/>
            <person name="Kong L."/>
            <person name="Ponting C.P."/>
            <person name="Jarvis E.D."/>
            <person name="Mello C.V."/>
            <person name="Minx P."/>
            <person name="Lovell P."/>
            <person name="Velho T.A."/>
            <person name="Ferris M."/>
            <person name="Balakrishnan C.N."/>
            <person name="Sinha S."/>
            <person name="Blatti C."/>
            <person name="London S.E."/>
            <person name="Li Y."/>
            <person name="Lin Y.C."/>
            <person name="George J."/>
            <person name="Sweedler J."/>
            <person name="Southey B."/>
            <person name="Gunaratne P."/>
            <person name="Watson M."/>
            <person name="Nam K."/>
            <person name="Backstrom N."/>
            <person name="Smeds L."/>
            <person name="Nabholz B."/>
            <person name="Itoh Y."/>
            <person name="Whitney O."/>
            <person name="Pfenning A.R."/>
            <person name="Howard J."/>
            <person name="Volker M."/>
            <person name="Skinner B.M."/>
            <person name="Griffin D.K."/>
            <person name="Ye L."/>
            <person name="McLaren W.M."/>
            <person name="Flicek P."/>
            <person name="Quesada V."/>
            <person name="Velasco G."/>
            <person name="Lopez-Otin C."/>
            <person name="Puente X.S."/>
            <person name="Olender T."/>
            <person name="Lancet D."/>
            <person name="Smit A.F."/>
            <person name="Hubley R."/>
            <person name="Konkel M.K."/>
            <person name="Walker J.A."/>
            <person name="Batzer M.A."/>
            <person name="Gu W."/>
            <person name="Pollock D.D."/>
            <person name="Chen L."/>
            <person name="Cheng Z."/>
            <person name="Eichler E.E."/>
            <person name="Stapley J."/>
            <person name="Slate J."/>
            <person name="Ekblom R."/>
            <person name="Birkhead T."/>
            <person name="Burke T."/>
            <person name="Burt D."/>
            <person name="Scharff C."/>
            <person name="Adam I."/>
            <person name="Richard H."/>
            <person name="Sultan M."/>
            <person name="Soldatov A."/>
            <person name="Lehrach H."/>
            <person name="Edwards S.V."/>
            <person name="Yang S.P."/>
            <person name="Li X."/>
            <person name="Graves T."/>
            <person name="Fulton L."/>
            <person name="Nelson J."/>
            <person name="Chinwalla A."/>
            <person name="Hou S."/>
            <person name="Mardis E.R."/>
            <person name="Wilson R.K."/>
        </authorList>
    </citation>
    <scope>NUCLEOTIDE SEQUENCE [LARGE SCALE GENOMIC DNA]</scope>
</reference>
<organism evidence="10 11">
    <name type="scientific">Taeniopygia guttata</name>
    <name type="common">Zebra finch</name>
    <name type="synonym">Poephila guttata</name>
    <dbReference type="NCBI Taxonomy" id="59729"/>
    <lineage>
        <taxon>Eukaryota</taxon>
        <taxon>Metazoa</taxon>
        <taxon>Chordata</taxon>
        <taxon>Craniata</taxon>
        <taxon>Vertebrata</taxon>
        <taxon>Euteleostomi</taxon>
        <taxon>Archelosauria</taxon>
        <taxon>Archosauria</taxon>
        <taxon>Dinosauria</taxon>
        <taxon>Saurischia</taxon>
        <taxon>Theropoda</taxon>
        <taxon>Coelurosauria</taxon>
        <taxon>Aves</taxon>
        <taxon>Neognathae</taxon>
        <taxon>Neoaves</taxon>
        <taxon>Telluraves</taxon>
        <taxon>Australaves</taxon>
        <taxon>Passeriformes</taxon>
        <taxon>Passeroidea</taxon>
        <taxon>Estrildidae</taxon>
        <taxon>Estrildinae</taxon>
        <taxon>Taeniopygia</taxon>
    </lineage>
</organism>
<dbReference type="GO" id="GO:0005737">
    <property type="term" value="C:cytoplasm"/>
    <property type="evidence" value="ECO:0007669"/>
    <property type="project" value="UniProtKB-SubCell"/>
</dbReference>
<dbReference type="PANTHER" id="PTHR48034">
    <property type="entry name" value="TRANSFORMER-2 SEX-DETERMINING PROTEIN-RELATED"/>
    <property type="match status" value="1"/>
</dbReference>
<evidence type="ECO:0000256" key="4">
    <source>
        <dbReference type="ARBA" id="ARBA00022884"/>
    </source>
</evidence>
<name>A0A674GAM8_TAEGU</name>
<keyword evidence="11" id="KW-1185">Reference proteome</keyword>
<dbReference type="GO" id="GO:0005654">
    <property type="term" value="C:nucleoplasm"/>
    <property type="evidence" value="ECO:0007669"/>
    <property type="project" value="UniProtKB-SubCell"/>
</dbReference>
<feature type="domain" description="RRM" evidence="9">
    <location>
        <begin position="6"/>
        <end position="91"/>
    </location>
</feature>
<evidence type="ECO:0000256" key="3">
    <source>
        <dbReference type="ARBA" id="ARBA00022490"/>
    </source>
</evidence>
<dbReference type="AlphaFoldDB" id="A0A674GAM8"/>
<gene>
    <name evidence="10" type="primary">CIRBP</name>
</gene>
<dbReference type="Proteomes" id="UP000007754">
    <property type="component" value="Chromosome 28"/>
</dbReference>
<evidence type="ECO:0000256" key="8">
    <source>
        <dbReference type="SAM" id="MobiDB-lite"/>
    </source>
</evidence>
<evidence type="ECO:0000313" key="11">
    <source>
        <dbReference type="Proteomes" id="UP000007754"/>
    </source>
</evidence>
<evidence type="ECO:0000313" key="10">
    <source>
        <dbReference type="Ensembl" id="ENSTGUP00000019619.1"/>
    </source>
</evidence>